<dbReference type="PROSITE" id="PS50893">
    <property type="entry name" value="ABC_TRANSPORTER_2"/>
    <property type="match status" value="1"/>
</dbReference>
<dbReference type="InterPro" id="IPR003593">
    <property type="entry name" value="AAA+_ATPase"/>
</dbReference>
<dbReference type="GO" id="GO:0005524">
    <property type="term" value="F:ATP binding"/>
    <property type="evidence" value="ECO:0007669"/>
    <property type="project" value="UniProtKB-KW"/>
</dbReference>
<evidence type="ECO:0000259" key="4">
    <source>
        <dbReference type="PROSITE" id="PS50893"/>
    </source>
</evidence>
<keyword evidence="3 5" id="KW-0067">ATP-binding</keyword>
<dbReference type="RefSeq" id="WP_069153807.1">
    <property type="nucleotide sequence ID" value="NZ_MCGH01000003.1"/>
</dbReference>
<dbReference type="GO" id="GO:0016887">
    <property type="term" value="F:ATP hydrolysis activity"/>
    <property type="evidence" value="ECO:0007669"/>
    <property type="project" value="InterPro"/>
</dbReference>
<dbReference type="EMBL" id="MCGH01000003">
    <property type="protein sequence ID" value="ODM03291.1"/>
    <property type="molecule type" value="Genomic_DNA"/>
</dbReference>
<evidence type="ECO:0000256" key="3">
    <source>
        <dbReference type="ARBA" id="ARBA00022840"/>
    </source>
</evidence>
<dbReference type="InterPro" id="IPR003439">
    <property type="entry name" value="ABC_transporter-like_ATP-bd"/>
</dbReference>
<gene>
    <name evidence="5" type="primary">yxlF_7</name>
    <name evidence="5" type="ORF">BEI61_04086</name>
</gene>
<reference evidence="5 6" key="1">
    <citation type="submission" date="2016-07" db="EMBL/GenBank/DDBJ databases">
        <title>Characterization of isolates of Eisenbergiella tayi derived from blood cultures, using whole genome sequencing.</title>
        <authorList>
            <person name="Burdz T."/>
            <person name="Wiebe D."/>
            <person name="Huynh C."/>
            <person name="Bernard K."/>
        </authorList>
    </citation>
    <scope>NUCLEOTIDE SEQUENCE [LARGE SCALE GENOMIC DNA]</scope>
    <source>
        <strain evidence="5 6">NML 110608</strain>
    </source>
</reference>
<keyword evidence="1" id="KW-0813">Transport</keyword>
<dbReference type="SUPFAM" id="SSF52540">
    <property type="entry name" value="P-loop containing nucleoside triphosphate hydrolases"/>
    <property type="match status" value="1"/>
</dbReference>
<evidence type="ECO:0000256" key="1">
    <source>
        <dbReference type="ARBA" id="ARBA00022448"/>
    </source>
</evidence>
<organism evidence="5 6">
    <name type="scientific">Eisenbergiella tayi</name>
    <dbReference type="NCBI Taxonomy" id="1432052"/>
    <lineage>
        <taxon>Bacteria</taxon>
        <taxon>Bacillati</taxon>
        <taxon>Bacillota</taxon>
        <taxon>Clostridia</taxon>
        <taxon>Lachnospirales</taxon>
        <taxon>Lachnospiraceae</taxon>
        <taxon>Eisenbergiella</taxon>
    </lineage>
</organism>
<dbReference type="InterPro" id="IPR051782">
    <property type="entry name" value="ABC_Transporter_VariousFunc"/>
</dbReference>
<dbReference type="SMART" id="SM00382">
    <property type="entry name" value="AAA"/>
    <property type="match status" value="1"/>
</dbReference>
<dbReference type="InterPro" id="IPR027417">
    <property type="entry name" value="P-loop_NTPase"/>
</dbReference>
<accession>A0A1E3A4H7</accession>
<evidence type="ECO:0000256" key="2">
    <source>
        <dbReference type="ARBA" id="ARBA00022741"/>
    </source>
</evidence>
<feature type="domain" description="ABC transporter" evidence="4">
    <location>
        <begin position="5"/>
        <end position="243"/>
    </location>
</feature>
<dbReference type="Gene3D" id="3.40.50.300">
    <property type="entry name" value="P-loop containing nucleotide triphosphate hydrolases"/>
    <property type="match status" value="1"/>
</dbReference>
<evidence type="ECO:0000313" key="5">
    <source>
        <dbReference type="EMBL" id="ODM03291.1"/>
    </source>
</evidence>
<dbReference type="Proteomes" id="UP000094067">
    <property type="component" value="Unassembled WGS sequence"/>
</dbReference>
<dbReference type="PANTHER" id="PTHR42939">
    <property type="entry name" value="ABC TRANSPORTER ATP-BINDING PROTEIN ALBC-RELATED"/>
    <property type="match status" value="1"/>
</dbReference>
<evidence type="ECO:0000313" key="6">
    <source>
        <dbReference type="Proteomes" id="UP000094067"/>
    </source>
</evidence>
<dbReference type="Pfam" id="PF00005">
    <property type="entry name" value="ABC_tran"/>
    <property type="match status" value="1"/>
</dbReference>
<dbReference type="AlphaFoldDB" id="A0A1E3A4H7"/>
<proteinExistence type="predicted"/>
<dbReference type="PANTHER" id="PTHR42939:SF3">
    <property type="entry name" value="ABC TRANSPORTER ATP-BINDING COMPONENT"/>
    <property type="match status" value="1"/>
</dbReference>
<protein>
    <submittedName>
        <fullName evidence="5">Putative ABC transporter ATP-binding protein YxlF</fullName>
        <ecNumber evidence="5">3.6.3.-</ecNumber>
    </submittedName>
</protein>
<name>A0A1E3A4H7_9FIRM</name>
<dbReference type="PATRIC" id="fig|1432052.4.peg.4521"/>
<comment type="caution">
    <text evidence="5">The sequence shown here is derived from an EMBL/GenBank/DDBJ whole genome shotgun (WGS) entry which is preliminary data.</text>
</comment>
<dbReference type="CDD" id="cd03230">
    <property type="entry name" value="ABC_DR_subfamily_A"/>
    <property type="match status" value="1"/>
</dbReference>
<dbReference type="EC" id="3.6.3.-" evidence="5"/>
<keyword evidence="5" id="KW-0378">Hydrolase</keyword>
<sequence>MNNIIEVNDLSKHYPDFSLSEASFTVPEGCITGFVGANGAGKTTTLRAILGLLEPDGGEIRLFGEPVPFSKSQSSSEGRRSSDRRALADRIGVVLGAGAFYEGLTVSQMKQIVAGAYSQWQEKEYQELASRFKLNPSQKIKTLSSGTKMKLALAFALSHRAELLIMDEPTSGLDPLIRDKFLSLIREFMDKGGKGVLFSTHITSDLDKCADNIVFLHQGKILLEEDKDILLDKWRLVKGGLSSLTEGKKEFLNCLRTTDYGFTALIDDPEKAKQLFPDALLEHASIEDIMIALCEGRTSPLSTAGNNAERRMPSS</sequence>
<keyword evidence="2" id="KW-0547">Nucleotide-binding</keyword>